<accession>A0A6B0Y3H6</accession>
<dbReference type="GO" id="GO:0016491">
    <property type="term" value="F:oxidoreductase activity"/>
    <property type="evidence" value="ECO:0007669"/>
    <property type="project" value="UniProtKB-KW"/>
</dbReference>
<dbReference type="EMBL" id="VXRY01000452">
    <property type="protein sequence ID" value="MXY34613.1"/>
    <property type="molecule type" value="Genomic_DNA"/>
</dbReference>
<dbReference type="InterPro" id="IPR036188">
    <property type="entry name" value="FAD/NAD-bd_sf"/>
</dbReference>
<sequence>GLMDRLMPTNRIVSDSRKVVYYYRPSPDRQRIVFGGRVSSTETNTSKSAVRLKRDLDRLFPELRDTRISHSWMGYVAYTFDTLANAGKRNGMHYAMGYCGSGVSVASYLGMRIGQQVLGLKDGRTAFDDIPMTTRPLYFGRPWFLPASVAWFRFMDGLNI</sequence>
<evidence type="ECO:0000256" key="1">
    <source>
        <dbReference type="ARBA" id="ARBA00023002"/>
    </source>
</evidence>
<keyword evidence="1" id="KW-0560">Oxidoreductase</keyword>
<dbReference type="Pfam" id="PF01266">
    <property type="entry name" value="DAO"/>
    <property type="match status" value="1"/>
</dbReference>
<dbReference type="Gene3D" id="3.30.9.10">
    <property type="entry name" value="D-Amino Acid Oxidase, subunit A, domain 2"/>
    <property type="match status" value="1"/>
</dbReference>
<evidence type="ECO:0000313" key="3">
    <source>
        <dbReference type="EMBL" id="MXY34613.1"/>
    </source>
</evidence>
<comment type="caution">
    <text evidence="3">The sequence shown here is derived from an EMBL/GenBank/DDBJ whole genome shotgun (WGS) entry which is preliminary data.</text>
</comment>
<name>A0A6B0Y3H6_9RHOB</name>
<organism evidence="3">
    <name type="scientific">Boseongicola sp. SB0664_bin_43</name>
    <dbReference type="NCBI Taxonomy" id="2604844"/>
    <lineage>
        <taxon>Bacteria</taxon>
        <taxon>Pseudomonadati</taxon>
        <taxon>Pseudomonadota</taxon>
        <taxon>Alphaproteobacteria</taxon>
        <taxon>Rhodobacterales</taxon>
        <taxon>Paracoccaceae</taxon>
        <taxon>Boseongicola</taxon>
    </lineage>
</organism>
<feature type="domain" description="FAD dependent oxidoreductase" evidence="2">
    <location>
        <begin position="7"/>
        <end position="113"/>
    </location>
</feature>
<gene>
    <name evidence="3" type="ORF">F4Y60_11110</name>
</gene>
<dbReference type="Gene3D" id="3.50.50.60">
    <property type="entry name" value="FAD/NAD(P)-binding domain"/>
    <property type="match status" value="1"/>
</dbReference>
<reference evidence="3" key="1">
    <citation type="submission" date="2019-09" db="EMBL/GenBank/DDBJ databases">
        <title>Characterisation of the sponge microbiome using genome-centric metagenomics.</title>
        <authorList>
            <person name="Engelberts J.P."/>
            <person name="Robbins S.J."/>
            <person name="De Goeij J.M."/>
            <person name="Aranda M."/>
            <person name="Bell S.C."/>
            <person name="Webster N.S."/>
        </authorList>
    </citation>
    <scope>NUCLEOTIDE SEQUENCE</scope>
    <source>
        <strain evidence="3">SB0664_bin_43</strain>
    </source>
</reference>
<evidence type="ECO:0000259" key="2">
    <source>
        <dbReference type="Pfam" id="PF01266"/>
    </source>
</evidence>
<protein>
    <submittedName>
        <fullName evidence="3">FAD-dependent oxidoreductase</fullName>
    </submittedName>
</protein>
<proteinExistence type="predicted"/>
<feature type="non-terminal residue" evidence="3">
    <location>
        <position position="1"/>
    </location>
</feature>
<dbReference type="InterPro" id="IPR006076">
    <property type="entry name" value="FAD-dep_OxRdtase"/>
</dbReference>
<dbReference type="AlphaFoldDB" id="A0A6B0Y3H6"/>